<dbReference type="InterPro" id="IPR016185">
    <property type="entry name" value="PreATP-grasp_dom_sf"/>
</dbReference>
<dbReference type="Gene3D" id="3.30.470.20">
    <property type="entry name" value="ATP-grasp fold, B domain"/>
    <property type="match status" value="2"/>
</dbReference>
<dbReference type="Gene3D" id="3.30.1490.20">
    <property type="entry name" value="ATP-grasp fold, A domain"/>
    <property type="match status" value="1"/>
</dbReference>
<protein>
    <recommendedName>
        <fullName evidence="5">ATP-grasp domain-containing protein</fullName>
    </recommendedName>
</protein>
<evidence type="ECO:0000313" key="7">
    <source>
        <dbReference type="Proteomes" id="UP000178107"/>
    </source>
</evidence>
<dbReference type="PROSITE" id="PS50975">
    <property type="entry name" value="ATP_GRASP"/>
    <property type="match status" value="1"/>
</dbReference>
<dbReference type="AlphaFoldDB" id="A0A1G2SY19"/>
<keyword evidence="3" id="KW-0961">Cell wall biogenesis/degradation</keyword>
<dbReference type="Proteomes" id="UP000178107">
    <property type="component" value="Unassembled WGS sequence"/>
</dbReference>
<dbReference type="SUPFAM" id="SSF52440">
    <property type="entry name" value="PreATP-grasp domain"/>
    <property type="match status" value="1"/>
</dbReference>
<accession>A0A1G2SY19</accession>
<dbReference type="EMBL" id="MHVH01000007">
    <property type="protein sequence ID" value="OHA89940.1"/>
    <property type="molecule type" value="Genomic_DNA"/>
</dbReference>
<organism evidence="6 7">
    <name type="scientific">Candidatus Zambryskibacteria bacterium RIFCSPHIGHO2_01_FULL_46_25</name>
    <dbReference type="NCBI Taxonomy" id="1802738"/>
    <lineage>
        <taxon>Bacteria</taxon>
        <taxon>Candidatus Zambryskiibacteriota</taxon>
    </lineage>
</organism>
<dbReference type="Pfam" id="PF07478">
    <property type="entry name" value="Dala_Dala_lig_C"/>
    <property type="match status" value="1"/>
</dbReference>
<name>A0A1G2SY19_9BACT</name>
<evidence type="ECO:0000313" key="6">
    <source>
        <dbReference type="EMBL" id="OHA89940.1"/>
    </source>
</evidence>
<reference evidence="6 7" key="1">
    <citation type="journal article" date="2016" name="Nat. Commun.">
        <title>Thousands of microbial genomes shed light on interconnected biogeochemical processes in an aquifer system.</title>
        <authorList>
            <person name="Anantharaman K."/>
            <person name="Brown C.T."/>
            <person name="Hug L.A."/>
            <person name="Sharon I."/>
            <person name="Castelle C.J."/>
            <person name="Probst A.J."/>
            <person name="Thomas B.C."/>
            <person name="Singh A."/>
            <person name="Wilkins M.J."/>
            <person name="Karaoz U."/>
            <person name="Brodie E.L."/>
            <person name="Williams K.H."/>
            <person name="Hubbard S.S."/>
            <person name="Banfield J.F."/>
        </authorList>
    </citation>
    <scope>NUCLEOTIDE SEQUENCE [LARGE SCALE GENOMIC DNA]</scope>
</reference>
<dbReference type="GO" id="GO:0071555">
    <property type="term" value="P:cell wall organization"/>
    <property type="evidence" value="ECO:0007669"/>
    <property type="project" value="UniProtKB-KW"/>
</dbReference>
<feature type="domain" description="ATP-grasp" evidence="5">
    <location>
        <begin position="112"/>
        <end position="195"/>
    </location>
</feature>
<keyword evidence="2" id="KW-0436">Ligase</keyword>
<dbReference type="SUPFAM" id="SSF56059">
    <property type="entry name" value="Glutathione synthetase ATP-binding domain-like"/>
    <property type="match status" value="1"/>
</dbReference>
<dbReference type="GO" id="GO:0008716">
    <property type="term" value="F:D-alanine-D-alanine ligase activity"/>
    <property type="evidence" value="ECO:0007669"/>
    <property type="project" value="InterPro"/>
</dbReference>
<dbReference type="InterPro" id="IPR011095">
    <property type="entry name" value="Dala_Dala_lig_C"/>
</dbReference>
<dbReference type="GO" id="GO:0005524">
    <property type="term" value="F:ATP binding"/>
    <property type="evidence" value="ECO:0007669"/>
    <property type="project" value="UniProtKB-UniRule"/>
</dbReference>
<dbReference type="PANTHER" id="PTHR23132:SF23">
    <property type="entry name" value="D-ALANINE--D-ALANINE LIGASE B"/>
    <property type="match status" value="1"/>
</dbReference>
<evidence type="ECO:0000256" key="1">
    <source>
        <dbReference type="ARBA" id="ARBA00010871"/>
    </source>
</evidence>
<dbReference type="InterPro" id="IPR011761">
    <property type="entry name" value="ATP-grasp"/>
</dbReference>
<comment type="caution">
    <text evidence="6">The sequence shown here is derived from an EMBL/GenBank/DDBJ whole genome shotgun (WGS) entry which is preliminary data.</text>
</comment>
<dbReference type="InterPro" id="IPR011127">
    <property type="entry name" value="Dala_Dala_lig_N"/>
</dbReference>
<dbReference type="PANTHER" id="PTHR23132">
    <property type="entry name" value="D-ALANINE--D-ALANINE LIGASE"/>
    <property type="match status" value="1"/>
</dbReference>
<proteinExistence type="inferred from homology"/>
<dbReference type="InterPro" id="IPR013815">
    <property type="entry name" value="ATP_grasp_subdomain_1"/>
</dbReference>
<keyword evidence="4" id="KW-0547">Nucleotide-binding</keyword>
<dbReference type="Pfam" id="PF01820">
    <property type="entry name" value="Dala_Dala_lig_N"/>
    <property type="match status" value="1"/>
</dbReference>
<gene>
    <name evidence="6" type="ORF">A2838_01180</name>
</gene>
<sequence>MKIKVAVLRGGPSPEYDISLKTGAHILSLLRQIEDKYEPIDIFISKDGEWHRNGLVHDPYQALGDTDMVWNAMHGAYGEDGKVQKLLDSLKIDYTGSGADASARTMDKELAKREYQKHSLLFPRHEVLSEETLNDDQLVYIVREYLQPVIVKPASAGSSIGVKLAHGFHELKEAVKNAFAHSSKVLVEEFIRGKEATCGVVEGMRGEKLYALIPYGGTTPEENQKIVEMSKIAHEILGLRNYSSSDFIITPRGKIYMLETDSQPAFYPESRMYKSLLSTGIKPREFAEHCIGLVLEKS</sequence>
<comment type="similarity">
    <text evidence="1">Belongs to the D-alanine--D-alanine ligase family.</text>
</comment>
<evidence type="ECO:0000256" key="2">
    <source>
        <dbReference type="ARBA" id="ARBA00022598"/>
    </source>
</evidence>
<keyword evidence="4" id="KW-0067">ATP-binding</keyword>
<dbReference type="GO" id="GO:0046872">
    <property type="term" value="F:metal ion binding"/>
    <property type="evidence" value="ECO:0007669"/>
    <property type="project" value="InterPro"/>
</dbReference>
<evidence type="ECO:0000256" key="3">
    <source>
        <dbReference type="ARBA" id="ARBA00023316"/>
    </source>
</evidence>
<evidence type="ECO:0000259" key="5">
    <source>
        <dbReference type="PROSITE" id="PS50975"/>
    </source>
</evidence>
<dbReference type="Gene3D" id="3.40.50.20">
    <property type="match status" value="1"/>
</dbReference>
<evidence type="ECO:0000256" key="4">
    <source>
        <dbReference type="PROSITE-ProRule" id="PRU00409"/>
    </source>
</evidence>